<name>A0A2S7U434_9BACT</name>
<keyword evidence="3" id="KW-1185">Reference proteome</keyword>
<dbReference type="OrthoDB" id="195247at2"/>
<comment type="caution">
    <text evidence="2">The sequence shown here is derived from an EMBL/GenBank/DDBJ whole genome shotgun (WGS) entry which is preliminary data.</text>
</comment>
<reference evidence="2 3" key="1">
    <citation type="submission" date="2016-12" db="EMBL/GenBank/DDBJ databases">
        <title>Study of bacterial adaptation to deep sea.</title>
        <authorList>
            <person name="Song J."/>
            <person name="Yoshizawa S."/>
            <person name="Kogure K."/>
        </authorList>
    </citation>
    <scope>NUCLEOTIDE SEQUENCE [LARGE SCALE GENOMIC DNA]</scope>
    <source>
        <strain evidence="2 3">SAORIC-165</strain>
    </source>
</reference>
<accession>A0A2S7U434</accession>
<keyword evidence="1" id="KW-0732">Signal</keyword>
<dbReference type="RefSeq" id="WP_105044300.1">
    <property type="nucleotide sequence ID" value="NZ_MQWA01000001.1"/>
</dbReference>
<organism evidence="2 3">
    <name type="scientific">Rubritalea profundi</name>
    <dbReference type="NCBI Taxonomy" id="1658618"/>
    <lineage>
        <taxon>Bacteria</taxon>
        <taxon>Pseudomonadati</taxon>
        <taxon>Verrucomicrobiota</taxon>
        <taxon>Verrucomicrobiia</taxon>
        <taxon>Verrucomicrobiales</taxon>
        <taxon>Rubritaleaceae</taxon>
        <taxon>Rubritalea</taxon>
    </lineage>
</organism>
<evidence type="ECO:0000313" key="3">
    <source>
        <dbReference type="Proteomes" id="UP000239907"/>
    </source>
</evidence>
<evidence type="ECO:0000313" key="2">
    <source>
        <dbReference type="EMBL" id="PQJ29786.1"/>
    </source>
</evidence>
<evidence type="ECO:0000256" key="1">
    <source>
        <dbReference type="SAM" id="SignalP"/>
    </source>
</evidence>
<proteinExistence type="predicted"/>
<sequence length="233" mass="25774">MKSLITLTSLLLVQLSMAAGELSFKTKDKAVAAAPDAKKIEVLFPFKNESTEEVVVMRYDAPCTCMLAQLKGGTAISKDGPVRFAPGQEGVFKGVFELGNFKGTVDKKIVVWAKGDSEENPSIMLTTKVTIPYLIAAFPQSLLWNVGEELKPKIITIKVDNPEPIKVIKHSCSSPQIDYTLETVKEGFEYKLTITPKSTEKVLFAALRLTTDSENPRYKTVQTFITIKPEKKK</sequence>
<evidence type="ECO:0008006" key="4">
    <source>
        <dbReference type="Google" id="ProtNLM"/>
    </source>
</evidence>
<gene>
    <name evidence="2" type="ORF">BSZ32_15725</name>
</gene>
<protein>
    <recommendedName>
        <fullName evidence="4">DUF1573 domain-containing protein</fullName>
    </recommendedName>
</protein>
<dbReference type="AlphaFoldDB" id="A0A2S7U434"/>
<dbReference type="Pfam" id="PF07610">
    <property type="entry name" value="DUF1573"/>
    <property type="match status" value="1"/>
</dbReference>
<feature type="signal peptide" evidence="1">
    <location>
        <begin position="1"/>
        <end position="18"/>
    </location>
</feature>
<dbReference type="Proteomes" id="UP000239907">
    <property type="component" value="Unassembled WGS sequence"/>
</dbReference>
<feature type="chain" id="PRO_5015466137" description="DUF1573 domain-containing protein" evidence="1">
    <location>
        <begin position="19"/>
        <end position="233"/>
    </location>
</feature>
<dbReference type="EMBL" id="MQWA01000001">
    <property type="protein sequence ID" value="PQJ29786.1"/>
    <property type="molecule type" value="Genomic_DNA"/>
</dbReference>
<dbReference type="InterPro" id="IPR011467">
    <property type="entry name" value="DUF1573"/>
</dbReference>